<evidence type="ECO:0000313" key="2">
    <source>
        <dbReference type="Proteomes" id="UP001155059"/>
    </source>
</evidence>
<dbReference type="InterPro" id="IPR036770">
    <property type="entry name" value="Ankyrin_rpt-contain_sf"/>
</dbReference>
<gene>
    <name evidence="1" type="ORF">M1B34_00665</name>
</gene>
<name>A0A9X2C2T8_9PSED</name>
<protein>
    <recommendedName>
        <fullName evidence="3">Ankyrin repeat domain-containing protein</fullName>
    </recommendedName>
</protein>
<dbReference type="EMBL" id="JALQCW010000002">
    <property type="protein sequence ID" value="MCK9796297.1"/>
    <property type="molecule type" value="Genomic_DNA"/>
</dbReference>
<dbReference type="AlphaFoldDB" id="A0A9X2C2T8"/>
<organism evidence="1 2">
    <name type="scientific">Pseudomonas morbosilactucae</name>
    <dbReference type="NCBI Taxonomy" id="2938197"/>
    <lineage>
        <taxon>Bacteria</taxon>
        <taxon>Pseudomonadati</taxon>
        <taxon>Pseudomonadota</taxon>
        <taxon>Gammaproteobacteria</taxon>
        <taxon>Pseudomonadales</taxon>
        <taxon>Pseudomonadaceae</taxon>
        <taxon>Pseudomonas</taxon>
    </lineage>
</organism>
<proteinExistence type="predicted"/>
<reference evidence="1 2" key="2">
    <citation type="journal article" date="2023" name="Plant Pathol.">
        <title>Dismantling and reorganizing Pseudomonas marginalis sensu#lato.</title>
        <authorList>
            <person name="Sawada H."/>
            <person name="Fujikawa T."/>
            <person name="Satou M."/>
        </authorList>
    </citation>
    <scope>NUCLEOTIDE SEQUENCE [LARGE SCALE GENOMIC DNA]</scope>
    <source>
        <strain evidence="1 2">MAFF 302030</strain>
    </source>
</reference>
<accession>A0A9X2C2T8</accession>
<evidence type="ECO:0000313" key="1">
    <source>
        <dbReference type="EMBL" id="MCK9796297.1"/>
    </source>
</evidence>
<dbReference type="SUPFAM" id="SSF48403">
    <property type="entry name" value="Ankyrin repeat"/>
    <property type="match status" value="1"/>
</dbReference>
<dbReference type="Gene3D" id="1.25.40.20">
    <property type="entry name" value="Ankyrin repeat-containing domain"/>
    <property type="match status" value="1"/>
</dbReference>
<evidence type="ECO:0008006" key="3">
    <source>
        <dbReference type="Google" id="ProtNLM"/>
    </source>
</evidence>
<comment type="caution">
    <text evidence="1">The sequence shown here is derived from an EMBL/GenBank/DDBJ whole genome shotgun (WGS) entry which is preliminary data.</text>
</comment>
<sequence length="194" mass="21415">MIYLKRAVLFFDGDESGVRRLLPYILKKEVTDGIPVLFYVVDNVELLEFLAVNGVDFYQRTELGGESLLHQVSLGDESDVFEWVLGWYKDKNIIDTTDDAGITTLSSLVKFGNVSRATRLIESGADLKSVAENGLTPALQSVLCLDGEKEGIECLSMLFSKGLALNVDELTSLGQTARSLNRLSIAKYIDEKLA</sequence>
<dbReference type="RefSeq" id="WP_268264158.1">
    <property type="nucleotide sequence ID" value="NZ_JALQCW010000002.1"/>
</dbReference>
<reference evidence="1 2" key="1">
    <citation type="journal article" date="2022" name="Int. J. Syst. Evol. Microbiol.">
        <title>Pseudomonas aegrilactucae sp. nov. and Pseudomonas morbosilactucae sp. nov., pathogens causing bacterial rot of lettuce in Japan.</title>
        <authorList>
            <person name="Sawada H."/>
            <person name="Fujikawa T."/>
            <person name="Satou M."/>
        </authorList>
    </citation>
    <scope>NUCLEOTIDE SEQUENCE [LARGE SCALE GENOMIC DNA]</scope>
    <source>
        <strain evidence="1 2">MAFF 302030</strain>
    </source>
</reference>
<dbReference type="Proteomes" id="UP001155059">
    <property type="component" value="Unassembled WGS sequence"/>
</dbReference>